<evidence type="ECO:0000313" key="1">
    <source>
        <dbReference type="EMBL" id="KAF0891550.1"/>
    </source>
</evidence>
<accession>A0A6G1BU79</accession>
<name>A0A6G1BU79_9ORYZ</name>
<dbReference type="Proteomes" id="UP000479710">
    <property type="component" value="Unassembled WGS sequence"/>
</dbReference>
<keyword evidence="2" id="KW-1185">Reference proteome</keyword>
<reference evidence="1 2" key="1">
    <citation type="submission" date="2019-11" db="EMBL/GenBank/DDBJ databases">
        <title>Whole genome sequence of Oryza granulata.</title>
        <authorList>
            <person name="Li W."/>
        </authorList>
    </citation>
    <scope>NUCLEOTIDE SEQUENCE [LARGE SCALE GENOMIC DNA]</scope>
    <source>
        <strain evidence="2">cv. Menghai</strain>
        <tissue evidence="1">Leaf</tissue>
    </source>
</reference>
<dbReference type="PANTHER" id="PTHR33641:SF18">
    <property type="entry name" value="OS04G0119000 PROTEIN"/>
    <property type="match status" value="1"/>
</dbReference>
<dbReference type="OrthoDB" id="751010at2759"/>
<gene>
    <name evidence="1" type="ORF">E2562_010544</name>
</gene>
<dbReference type="PANTHER" id="PTHR33641">
    <property type="entry name" value="OS06G0133500 PROTEIN"/>
    <property type="match status" value="1"/>
</dbReference>
<evidence type="ECO:0000313" key="2">
    <source>
        <dbReference type="Proteomes" id="UP000479710"/>
    </source>
</evidence>
<comment type="caution">
    <text evidence="1">The sequence shown here is derived from an EMBL/GenBank/DDBJ whole genome shotgun (WGS) entry which is preliminary data.</text>
</comment>
<dbReference type="AlphaFoldDB" id="A0A6G1BU79"/>
<organism evidence="1 2">
    <name type="scientific">Oryza meyeriana var. granulata</name>
    <dbReference type="NCBI Taxonomy" id="110450"/>
    <lineage>
        <taxon>Eukaryota</taxon>
        <taxon>Viridiplantae</taxon>
        <taxon>Streptophyta</taxon>
        <taxon>Embryophyta</taxon>
        <taxon>Tracheophyta</taxon>
        <taxon>Spermatophyta</taxon>
        <taxon>Magnoliopsida</taxon>
        <taxon>Liliopsida</taxon>
        <taxon>Poales</taxon>
        <taxon>Poaceae</taxon>
        <taxon>BOP clade</taxon>
        <taxon>Oryzoideae</taxon>
        <taxon>Oryzeae</taxon>
        <taxon>Oryzinae</taxon>
        <taxon>Oryza</taxon>
        <taxon>Oryza meyeriana</taxon>
    </lineage>
</organism>
<protein>
    <submittedName>
        <fullName evidence="1">Uncharacterized protein</fullName>
    </submittedName>
</protein>
<dbReference type="EMBL" id="SPHZ02000011">
    <property type="protein sequence ID" value="KAF0891550.1"/>
    <property type="molecule type" value="Genomic_DNA"/>
</dbReference>
<sequence length="96" mass="9882">MASADAILSSQVAGECLKINKLAAASPIKVQVQKQSEGSAAAAAASGIGSRRQQAVKMEKNSSAAAAVNVVSKQLKPRFAVELDGLNCFETLVVPR</sequence>
<proteinExistence type="predicted"/>